<dbReference type="InterPro" id="IPR036452">
    <property type="entry name" value="Ribo_hydro-like"/>
</dbReference>
<dbReference type="GO" id="GO:0006152">
    <property type="term" value="P:purine nucleoside catabolic process"/>
    <property type="evidence" value="ECO:0007669"/>
    <property type="project" value="TreeGrafter"/>
</dbReference>
<keyword evidence="1 4" id="KW-0378">Hydrolase</keyword>
<sequence length="293" mass="33350">MKVILDCDNTMGVRKSDVDDGLTFAYLYAHPDVEVLGITCTFANNNEHVVYYNTLQMLEDLEITDVPVLKGGRTPGAYDSEAVDFLIDTVNKNPGEITVIAIGSMCNIAGAYTKDPEFFEKIHRLIVMGGILEPLYLNGVLCNELNFTVDPESAAKVIHNCPKLSLLTAQCTQDAVYHLEDLEEMLDMNSDFMRWSRPILKDWIARKTKDYGNRPVFINWDLCTAIYLTNPEFFTTAKQRVVKHAKDMKTGWIQLDPDHVFADEEVNIVDIPDKIIDLDAFNQKFYEMMAKMR</sequence>
<proteinExistence type="predicted"/>
<accession>A0A9D2EKA9</accession>
<evidence type="ECO:0000256" key="2">
    <source>
        <dbReference type="ARBA" id="ARBA00023295"/>
    </source>
</evidence>
<dbReference type="SUPFAM" id="SSF53590">
    <property type="entry name" value="Nucleoside hydrolase"/>
    <property type="match status" value="1"/>
</dbReference>
<evidence type="ECO:0000256" key="1">
    <source>
        <dbReference type="ARBA" id="ARBA00022801"/>
    </source>
</evidence>
<dbReference type="InterPro" id="IPR001910">
    <property type="entry name" value="Inosine/uridine_hydrolase_dom"/>
</dbReference>
<protein>
    <submittedName>
        <fullName evidence="4">Nucleoside hydrolase</fullName>
    </submittedName>
</protein>
<dbReference type="PANTHER" id="PTHR12304:SF4">
    <property type="entry name" value="URIDINE NUCLEOSIDASE"/>
    <property type="match status" value="1"/>
</dbReference>
<organism evidence="4 5">
    <name type="scientific">Candidatus Anaerobutyricum stercoris</name>
    <dbReference type="NCBI Taxonomy" id="2838457"/>
    <lineage>
        <taxon>Bacteria</taxon>
        <taxon>Bacillati</taxon>
        <taxon>Bacillota</taxon>
        <taxon>Clostridia</taxon>
        <taxon>Lachnospirales</taxon>
        <taxon>Lachnospiraceae</taxon>
        <taxon>Anaerobutyricum</taxon>
    </lineage>
</organism>
<dbReference type="Pfam" id="PF01156">
    <property type="entry name" value="IU_nuc_hydro"/>
    <property type="match status" value="1"/>
</dbReference>
<dbReference type="InterPro" id="IPR023186">
    <property type="entry name" value="IUNH"/>
</dbReference>
<reference evidence="4" key="1">
    <citation type="journal article" date="2021" name="PeerJ">
        <title>Extensive microbial diversity within the chicken gut microbiome revealed by metagenomics and culture.</title>
        <authorList>
            <person name="Gilroy R."/>
            <person name="Ravi A."/>
            <person name="Getino M."/>
            <person name="Pursley I."/>
            <person name="Horton D.L."/>
            <person name="Alikhan N.F."/>
            <person name="Baker D."/>
            <person name="Gharbi K."/>
            <person name="Hall N."/>
            <person name="Watson M."/>
            <person name="Adriaenssens E.M."/>
            <person name="Foster-Nyarko E."/>
            <person name="Jarju S."/>
            <person name="Secka A."/>
            <person name="Antonio M."/>
            <person name="Oren A."/>
            <person name="Chaudhuri R.R."/>
            <person name="La Ragione R."/>
            <person name="Hildebrand F."/>
            <person name="Pallen M.J."/>
        </authorList>
    </citation>
    <scope>NUCLEOTIDE SEQUENCE</scope>
    <source>
        <strain evidence="4">CHK179-28034</strain>
    </source>
</reference>
<comment type="caution">
    <text evidence="4">The sequence shown here is derived from an EMBL/GenBank/DDBJ whole genome shotgun (WGS) entry which is preliminary data.</text>
</comment>
<feature type="domain" description="Inosine/uridine-preferring nucleoside hydrolase" evidence="3">
    <location>
        <begin position="3"/>
        <end position="271"/>
    </location>
</feature>
<dbReference type="PANTHER" id="PTHR12304">
    <property type="entry name" value="INOSINE-URIDINE PREFERRING NUCLEOSIDE HYDROLASE"/>
    <property type="match status" value="1"/>
</dbReference>
<reference evidence="4" key="2">
    <citation type="submission" date="2021-04" db="EMBL/GenBank/DDBJ databases">
        <authorList>
            <person name="Gilroy R."/>
        </authorList>
    </citation>
    <scope>NUCLEOTIDE SEQUENCE</scope>
    <source>
        <strain evidence="4">CHK179-28034</strain>
    </source>
</reference>
<gene>
    <name evidence="4" type="ORF">H9968_04615</name>
</gene>
<name>A0A9D2EKA9_9FIRM</name>
<evidence type="ECO:0000259" key="3">
    <source>
        <dbReference type="Pfam" id="PF01156"/>
    </source>
</evidence>
<keyword evidence="2" id="KW-0326">Glycosidase</keyword>
<dbReference type="GO" id="GO:0008477">
    <property type="term" value="F:purine nucleosidase activity"/>
    <property type="evidence" value="ECO:0007669"/>
    <property type="project" value="TreeGrafter"/>
</dbReference>
<dbReference type="AlphaFoldDB" id="A0A9D2EKA9"/>
<dbReference type="Proteomes" id="UP000824049">
    <property type="component" value="Unassembled WGS sequence"/>
</dbReference>
<evidence type="ECO:0000313" key="5">
    <source>
        <dbReference type="Proteomes" id="UP000824049"/>
    </source>
</evidence>
<evidence type="ECO:0000313" key="4">
    <source>
        <dbReference type="EMBL" id="HIZ39199.1"/>
    </source>
</evidence>
<dbReference type="EMBL" id="DXBR01000046">
    <property type="protein sequence ID" value="HIZ39199.1"/>
    <property type="molecule type" value="Genomic_DNA"/>
</dbReference>
<dbReference type="GO" id="GO:0005829">
    <property type="term" value="C:cytosol"/>
    <property type="evidence" value="ECO:0007669"/>
    <property type="project" value="TreeGrafter"/>
</dbReference>
<dbReference type="Gene3D" id="3.90.245.10">
    <property type="entry name" value="Ribonucleoside hydrolase-like"/>
    <property type="match status" value="1"/>
</dbReference>